<feature type="region of interest" description="Disordered" evidence="1">
    <location>
        <begin position="239"/>
        <end position="364"/>
    </location>
</feature>
<accession>M2ZY28</accession>
<feature type="compositionally biased region" description="Pro residues" evidence="1">
    <location>
        <begin position="301"/>
        <end position="316"/>
    </location>
</feature>
<dbReference type="STRING" id="383855.M2ZY28"/>
<evidence type="ECO:0000313" key="3">
    <source>
        <dbReference type="Proteomes" id="UP000016932"/>
    </source>
</evidence>
<protein>
    <recommendedName>
        <fullName evidence="4">JmjC domain-containing protein</fullName>
    </recommendedName>
</protein>
<dbReference type="GeneID" id="19338358"/>
<dbReference type="HOGENOM" id="CLU_354550_0_0_1"/>
<feature type="compositionally biased region" description="Basic and acidic residues" evidence="1">
    <location>
        <begin position="264"/>
        <end position="284"/>
    </location>
</feature>
<evidence type="ECO:0000313" key="2">
    <source>
        <dbReference type="EMBL" id="EME77026.1"/>
    </source>
</evidence>
<evidence type="ECO:0008006" key="4">
    <source>
        <dbReference type="Google" id="ProtNLM"/>
    </source>
</evidence>
<dbReference type="OrthoDB" id="3650322at2759"/>
<sequence length="792" mass="88069">MALQKSETHATLGRLISGGNSDNTIAPTLQQLIAQLQSTRPGSREAQHTRQEIILAYVRRIVQGHANLQDCAYIIETTVKEFGLDVAEIFSNVQDHNDWKEVQKLSAAQPTKDKRIRDERRAAWAAYIAVAGRWGVKALEYYVRPPGESGGRKWFEELRKAANASGSWHVARERLNRIMAARRPLAKSSQFANPHCPFGQKDLTDLANWRDNGSLVHFPHLVPSESHSYDQYGLLLPVESQQDPKSPTCKKRKLEQAPQPPKKPNNDDSETRLGSEVLAPDKDTGALNADDESASPEDLSNPPPPKKPRPDPPYAPATPGSTTKSNDDSETRLGSEVPPSLALDKDAGALNAGDDSPSPEPVSSLLQALNGHEPLSSPLPDHPLPTEKEYLDNFEECKPRLIEHLTHLASWNQHMKIHYESAIKWVSAAKRPHFGSFDSPYCEVFSVTASDFYKRLSAGFVPDRPLLLTDLAPDSDDDNNIIKEHLTTLSIAFERVESQRIGLEPRDLRHLHPSDEHESSPSLTAEIATSTFADRIRTELDSSAKCFVKDTPLNLLNLSADVESPLPLFVVHPRYNVLKTLDMCLRAGRAGKQTFYSPNDVSAARRFNLFASTLAYSRPHHDLLAGTWVKVLQGLKLWLIAVNLTPSEVDEYTQQGPDYIPPANKIRYLLLRPGQHSVLLMPPGVRVIHSPLTLSPCLMEGGMLWDKLRLVGTLELVHWTCANPLTTNESIPLQLLDTLDKLQDIVTSNPHDYTLDADDRLVSEFLHKTKKAIEKIRALGCQCTSKSSAGSY</sequence>
<name>M2ZY28_PSEFD</name>
<dbReference type="Proteomes" id="UP000016932">
    <property type="component" value="Unassembled WGS sequence"/>
</dbReference>
<organism evidence="2 3">
    <name type="scientific">Pseudocercospora fijiensis (strain CIRAD86)</name>
    <name type="common">Black leaf streak disease fungus</name>
    <name type="synonym">Mycosphaerella fijiensis</name>
    <dbReference type="NCBI Taxonomy" id="383855"/>
    <lineage>
        <taxon>Eukaryota</taxon>
        <taxon>Fungi</taxon>
        <taxon>Dikarya</taxon>
        <taxon>Ascomycota</taxon>
        <taxon>Pezizomycotina</taxon>
        <taxon>Dothideomycetes</taxon>
        <taxon>Dothideomycetidae</taxon>
        <taxon>Mycosphaerellales</taxon>
        <taxon>Mycosphaerellaceae</taxon>
        <taxon>Pseudocercospora</taxon>
    </lineage>
</organism>
<gene>
    <name evidence="2" type="ORF">MYCFIDRAFT_217095</name>
</gene>
<dbReference type="KEGG" id="pfj:MYCFIDRAFT_217095"/>
<dbReference type="EMBL" id="KB446571">
    <property type="protein sequence ID" value="EME77026.1"/>
    <property type="molecule type" value="Genomic_DNA"/>
</dbReference>
<dbReference type="AlphaFoldDB" id="M2ZY28"/>
<dbReference type="eggNOG" id="ENOG502RGUV">
    <property type="taxonomic scope" value="Eukaryota"/>
</dbReference>
<dbReference type="RefSeq" id="XP_007932351.1">
    <property type="nucleotide sequence ID" value="XM_007934160.1"/>
</dbReference>
<dbReference type="VEuPathDB" id="FungiDB:MYCFIDRAFT_217095"/>
<proteinExistence type="predicted"/>
<reference evidence="2 3" key="1">
    <citation type="journal article" date="2012" name="PLoS Pathog.">
        <title>Diverse lifestyles and strategies of plant pathogenesis encoded in the genomes of eighteen Dothideomycetes fungi.</title>
        <authorList>
            <person name="Ohm R.A."/>
            <person name="Feau N."/>
            <person name="Henrissat B."/>
            <person name="Schoch C.L."/>
            <person name="Horwitz B.A."/>
            <person name="Barry K.W."/>
            <person name="Condon B.J."/>
            <person name="Copeland A.C."/>
            <person name="Dhillon B."/>
            <person name="Glaser F."/>
            <person name="Hesse C.N."/>
            <person name="Kosti I."/>
            <person name="LaButti K."/>
            <person name="Lindquist E.A."/>
            <person name="Lucas S."/>
            <person name="Salamov A.A."/>
            <person name="Bradshaw R.E."/>
            <person name="Ciuffetti L."/>
            <person name="Hamelin R.C."/>
            <person name="Kema G.H.J."/>
            <person name="Lawrence C."/>
            <person name="Scott J.A."/>
            <person name="Spatafora J.W."/>
            <person name="Turgeon B.G."/>
            <person name="de Wit P.J.G.M."/>
            <person name="Zhong S."/>
            <person name="Goodwin S.B."/>
            <person name="Grigoriev I.V."/>
        </authorList>
    </citation>
    <scope>NUCLEOTIDE SEQUENCE [LARGE SCALE GENOMIC DNA]</scope>
    <source>
        <strain evidence="2 3">CIRAD86</strain>
    </source>
</reference>
<evidence type="ECO:0000256" key="1">
    <source>
        <dbReference type="SAM" id="MobiDB-lite"/>
    </source>
</evidence>
<keyword evidence="3" id="KW-1185">Reference proteome</keyword>